<dbReference type="Pfam" id="PF13599">
    <property type="entry name" value="Pentapeptide_4"/>
    <property type="match status" value="1"/>
</dbReference>
<gene>
    <name evidence="1" type="ORF">SAMN00790413_01445</name>
</gene>
<dbReference type="Pfam" id="PF00805">
    <property type="entry name" value="Pentapeptide"/>
    <property type="match status" value="1"/>
</dbReference>
<dbReference type="RefSeq" id="WP_170928725.1">
    <property type="nucleotide sequence ID" value="NZ_FWWU01000009.1"/>
</dbReference>
<proteinExistence type="predicted"/>
<dbReference type="Proteomes" id="UP000192582">
    <property type="component" value="Unassembled WGS sequence"/>
</dbReference>
<dbReference type="AlphaFoldDB" id="A0A1W1VFH9"/>
<evidence type="ECO:0000313" key="2">
    <source>
        <dbReference type="Proteomes" id="UP000192582"/>
    </source>
</evidence>
<dbReference type="SUPFAM" id="SSF141571">
    <property type="entry name" value="Pentapeptide repeat-like"/>
    <property type="match status" value="1"/>
</dbReference>
<dbReference type="PANTHER" id="PTHR14136">
    <property type="entry name" value="BTB_POZ DOMAIN-CONTAINING PROTEIN KCTD9"/>
    <property type="match status" value="1"/>
</dbReference>
<dbReference type="InterPro" id="IPR051082">
    <property type="entry name" value="Pentapeptide-BTB/POZ_domain"/>
</dbReference>
<dbReference type="STRING" id="695939.SAMN00790413_01445"/>
<accession>A0A1W1VFH9</accession>
<dbReference type="EMBL" id="FWWU01000009">
    <property type="protein sequence ID" value="SMB92112.1"/>
    <property type="molecule type" value="Genomic_DNA"/>
</dbReference>
<dbReference type="InterPro" id="IPR001646">
    <property type="entry name" value="5peptide_repeat"/>
</dbReference>
<evidence type="ECO:0000313" key="1">
    <source>
        <dbReference type="EMBL" id="SMB92112.1"/>
    </source>
</evidence>
<dbReference type="PANTHER" id="PTHR14136:SF17">
    <property type="entry name" value="BTB_POZ DOMAIN-CONTAINING PROTEIN KCTD9"/>
    <property type="match status" value="1"/>
</dbReference>
<name>A0A1W1VFH9_9DEIO</name>
<reference evidence="1 2" key="1">
    <citation type="submission" date="2017-04" db="EMBL/GenBank/DDBJ databases">
        <authorList>
            <person name="Afonso C.L."/>
            <person name="Miller P.J."/>
            <person name="Scott M.A."/>
            <person name="Spackman E."/>
            <person name="Goraichik I."/>
            <person name="Dimitrov K.M."/>
            <person name="Suarez D.L."/>
            <person name="Swayne D.E."/>
        </authorList>
    </citation>
    <scope>NUCLEOTIDE SEQUENCE [LARGE SCALE GENOMIC DNA]</scope>
    <source>
        <strain evidence="1 2">KR-140</strain>
    </source>
</reference>
<dbReference type="Gene3D" id="2.160.20.80">
    <property type="entry name" value="E3 ubiquitin-protein ligase SopA"/>
    <property type="match status" value="1"/>
</dbReference>
<protein>
    <submittedName>
        <fullName evidence="1">Uncharacterized protein YjbI, contains pentapeptide repeats</fullName>
    </submittedName>
</protein>
<keyword evidence="2" id="KW-1185">Reference proteome</keyword>
<organism evidence="1 2">
    <name type="scientific">Deinococcus hopiensis KR-140</name>
    <dbReference type="NCBI Taxonomy" id="695939"/>
    <lineage>
        <taxon>Bacteria</taxon>
        <taxon>Thermotogati</taxon>
        <taxon>Deinococcota</taxon>
        <taxon>Deinococci</taxon>
        <taxon>Deinococcales</taxon>
        <taxon>Deinococcaceae</taxon>
        <taxon>Deinococcus</taxon>
    </lineage>
</organism>
<sequence>MTVAASRPPQVPKFPRGGLRPLFPEHLEDEGVYRSAVLEGQDLSGRALHAVTFEACVFREVNLREAAWSHVRLRDVRFEGSDLSGAKWTETGVQRAQFTDCRLLGFQAPEAVLGHVRLTRVQAGLALFLKVDAKALWLEDCDLSEATFMDARLPGAVFQRCTLRRTDFRGAKMPAADLRGSNLSGLRIGLPELEQVVVEAAQLADLAFLLGVRLSE</sequence>